<gene>
    <name evidence="1" type="ORF">VCHENC02_5506A</name>
</gene>
<feature type="non-terminal residue" evidence="1">
    <location>
        <position position="18"/>
    </location>
</feature>
<organism evidence="1 2">
    <name type="scientific">Vibrio harveyi</name>
    <name type="common">Beneckea harveyi</name>
    <dbReference type="NCBI Taxonomy" id="669"/>
    <lineage>
        <taxon>Bacteria</taxon>
        <taxon>Pseudomonadati</taxon>
        <taxon>Pseudomonadota</taxon>
        <taxon>Gammaproteobacteria</taxon>
        <taxon>Vibrionales</taxon>
        <taxon>Vibrionaceae</taxon>
        <taxon>Vibrio</taxon>
    </lineage>
</organism>
<comment type="caution">
    <text evidence="1">The sequence shown here is derived from an EMBL/GenBank/DDBJ whole genome shotgun (WGS) entry which is preliminary data.</text>
</comment>
<name>A0A454CQD7_VIBHA</name>
<evidence type="ECO:0000313" key="2">
    <source>
        <dbReference type="Proteomes" id="UP000008367"/>
    </source>
</evidence>
<proteinExistence type="predicted"/>
<dbReference type="Proteomes" id="UP000008367">
    <property type="component" value="Unassembled WGS sequence"/>
</dbReference>
<dbReference type="AlphaFoldDB" id="A0A454CQD7"/>
<protein>
    <submittedName>
        <fullName evidence="1">Uncharacterized protein</fullName>
    </submittedName>
</protein>
<reference evidence="1 2" key="1">
    <citation type="submission" date="2012-10" db="EMBL/GenBank/DDBJ databases">
        <title>Genome sequence of Vibrio Cholerae HENC-02.</title>
        <authorList>
            <person name="Eppinger M."/>
            <person name="Hasan N.A."/>
            <person name="Sengamalay N."/>
            <person name="Hine E."/>
            <person name="Su Q."/>
            <person name="Daugherty S.C."/>
            <person name="Young S."/>
            <person name="Sadzewicz L."/>
            <person name="Tallon L."/>
            <person name="Cebula T.A."/>
            <person name="Ravel J."/>
            <person name="Colwell R.R."/>
        </authorList>
    </citation>
    <scope>NUCLEOTIDE SEQUENCE [LARGE SCALE GENOMIC DNA]</scope>
    <source>
        <strain evidence="1 2">HENC-02</strain>
    </source>
</reference>
<sequence>MTSVHLLGCNHKHNEPEC</sequence>
<accession>A0A454CQD7</accession>
<dbReference type="EMBL" id="AJSR01002455">
    <property type="protein sequence ID" value="EKM28614.1"/>
    <property type="molecule type" value="Genomic_DNA"/>
</dbReference>
<evidence type="ECO:0000313" key="1">
    <source>
        <dbReference type="EMBL" id="EKM28614.1"/>
    </source>
</evidence>